<dbReference type="AlphaFoldDB" id="A0A4R2FA19"/>
<evidence type="ECO:0000313" key="2">
    <source>
        <dbReference type="EMBL" id="TCN83062.1"/>
    </source>
</evidence>
<proteinExistence type="predicted"/>
<dbReference type="Proteomes" id="UP000294832">
    <property type="component" value="Unassembled WGS sequence"/>
</dbReference>
<gene>
    <name evidence="2" type="ORF">EDC91_11641</name>
</gene>
<feature type="transmembrane region" description="Helical" evidence="1">
    <location>
        <begin position="55"/>
        <end position="79"/>
    </location>
</feature>
<keyword evidence="1" id="KW-1133">Transmembrane helix</keyword>
<comment type="caution">
    <text evidence="2">The sequence shown here is derived from an EMBL/GenBank/DDBJ whole genome shotgun (WGS) entry which is preliminary data.</text>
</comment>
<reference evidence="2 3" key="1">
    <citation type="submission" date="2019-03" db="EMBL/GenBank/DDBJ databases">
        <title>Freshwater and sediment microbial communities from various areas in North America, analyzing microbe dynamics in response to fracking.</title>
        <authorList>
            <person name="Lamendella R."/>
        </authorList>
    </citation>
    <scope>NUCLEOTIDE SEQUENCE [LARGE SCALE GENOMIC DNA]</scope>
    <source>
        <strain evidence="2 3">74A</strain>
    </source>
</reference>
<evidence type="ECO:0000313" key="3">
    <source>
        <dbReference type="Proteomes" id="UP000294832"/>
    </source>
</evidence>
<dbReference type="EMBL" id="SLWF01000016">
    <property type="protein sequence ID" value="TCN83062.1"/>
    <property type="molecule type" value="Genomic_DNA"/>
</dbReference>
<sequence length="113" mass="11582">MQGTGMNRPHSGLGISSFIVSLVAAILIFITLVIAGNLANTTPGGLNENSRTAMAIGFAIIGLVLLSLVALGLGIAGLFQKDRQKVFPILGTVFSSFTILGTIGLILLGLSLT</sequence>
<name>A0A4R2FA19_9GAMM</name>
<keyword evidence="3" id="KW-1185">Reference proteome</keyword>
<feature type="transmembrane region" description="Helical" evidence="1">
    <location>
        <begin position="12"/>
        <end position="35"/>
    </location>
</feature>
<accession>A0A4R2FA19</accession>
<keyword evidence="1" id="KW-0812">Transmembrane</keyword>
<organism evidence="2 3">
    <name type="scientific">Shewanella fodinae</name>
    <dbReference type="NCBI Taxonomy" id="552357"/>
    <lineage>
        <taxon>Bacteria</taxon>
        <taxon>Pseudomonadati</taxon>
        <taxon>Pseudomonadota</taxon>
        <taxon>Gammaproteobacteria</taxon>
        <taxon>Alteromonadales</taxon>
        <taxon>Shewanellaceae</taxon>
        <taxon>Shewanella</taxon>
    </lineage>
</organism>
<protein>
    <submittedName>
        <fullName evidence="2">Uncharacterized protein</fullName>
    </submittedName>
</protein>
<keyword evidence="1" id="KW-0472">Membrane</keyword>
<evidence type="ECO:0000256" key="1">
    <source>
        <dbReference type="SAM" id="Phobius"/>
    </source>
</evidence>
<feature type="transmembrane region" description="Helical" evidence="1">
    <location>
        <begin position="86"/>
        <end position="110"/>
    </location>
</feature>